<feature type="domain" description="Acyltransferase 3" evidence="8">
    <location>
        <begin position="5"/>
        <end position="321"/>
    </location>
</feature>
<evidence type="ECO:0000313" key="10">
    <source>
        <dbReference type="Proteomes" id="UP000448943"/>
    </source>
</evidence>
<keyword evidence="9" id="KW-0012">Acyltransferase</keyword>
<comment type="similarity">
    <text evidence="2">Belongs to the acyltransferase 3 family.</text>
</comment>
<feature type="transmembrane region" description="Helical" evidence="7">
    <location>
        <begin position="41"/>
        <end position="61"/>
    </location>
</feature>
<organism evidence="9 10">
    <name type="scientific">Chengkuizengella marina</name>
    <dbReference type="NCBI Taxonomy" id="2507566"/>
    <lineage>
        <taxon>Bacteria</taxon>
        <taxon>Bacillati</taxon>
        <taxon>Bacillota</taxon>
        <taxon>Bacilli</taxon>
        <taxon>Bacillales</taxon>
        <taxon>Paenibacillaceae</taxon>
        <taxon>Chengkuizengella</taxon>
    </lineage>
</organism>
<accession>A0A6N9Q5H5</accession>
<comment type="caution">
    <text evidence="9">The sequence shown here is derived from an EMBL/GenBank/DDBJ whole genome shotgun (WGS) entry which is preliminary data.</text>
</comment>
<keyword evidence="3" id="KW-1003">Cell membrane</keyword>
<dbReference type="Pfam" id="PF01757">
    <property type="entry name" value="Acyl_transf_3"/>
    <property type="match status" value="1"/>
</dbReference>
<dbReference type="PANTHER" id="PTHR40074">
    <property type="entry name" value="O-ACETYLTRANSFERASE WECH"/>
    <property type="match status" value="1"/>
</dbReference>
<dbReference type="InterPro" id="IPR002656">
    <property type="entry name" value="Acyl_transf_3_dom"/>
</dbReference>
<evidence type="ECO:0000256" key="7">
    <source>
        <dbReference type="SAM" id="Phobius"/>
    </source>
</evidence>
<keyword evidence="5 7" id="KW-1133">Transmembrane helix</keyword>
<evidence type="ECO:0000313" key="9">
    <source>
        <dbReference type="EMBL" id="NBI30115.1"/>
    </source>
</evidence>
<dbReference type="Proteomes" id="UP000448943">
    <property type="component" value="Unassembled WGS sequence"/>
</dbReference>
<feature type="transmembrane region" description="Helical" evidence="7">
    <location>
        <begin position="150"/>
        <end position="169"/>
    </location>
</feature>
<feature type="transmembrane region" description="Helical" evidence="7">
    <location>
        <begin position="278"/>
        <end position="297"/>
    </location>
</feature>
<feature type="transmembrane region" description="Helical" evidence="7">
    <location>
        <begin position="82"/>
        <end position="102"/>
    </location>
</feature>
<proteinExistence type="inferred from homology"/>
<feature type="transmembrane region" description="Helical" evidence="7">
    <location>
        <begin position="122"/>
        <end position="143"/>
    </location>
</feature>
<evidence type="ECO:0000256" key="1">
    <source>
        <dbReference type="ARBA" id="ARBA00004651"/>
    </source>
</evidence>
<keyword evidence="6 7" id="KW-0472">Membrane</keyword>
<dbReference type="GO" id="GO:0009246">
    <property type="term" value="P:enterobacterial common antigen biosynthetic process"/>
    <property type="evidence" value="ECO:0007669"/>
    <property type="project" value="TreeGrafter"/>
</dbReference>
<reference evidence="9 10" key="1">
    <citation type="submission" date="2019-01" db="EMBL/GenBank/DDBJ databases">
        <title>Chengkuizengella sp. nov., isolated from deep-sea sediment of East Pacific Ocean.</title>
        <authorList>
            <person name="Yang J."/>
            <person name="Lai Q."/>
            <person name="Shao Z."/>
        </authorList>
    </citation>
    <scope>NUCLEOTIDE SEQUENCE [LARGE SCALE GENOMIC DNA]</scope>
    <source>
        <strain evidence="9 10">YPA3-1-1</strain>
    </source>
</reference>
<keyword evidence="9" id="KW-0808">Transferase</keyword>
<evidence type="ECO:0000256" key="4">
    <source>
        <dbReference type="ARBA" id="ARBA00022692"/>
    </source>
</evidence>
<keyword evidence="10" id="KW-1185">Reference proteome</keyword>
<evidence type="ECO:0000256" key="6">
    <source>
        <dbReference type="ARBA" id="ARBA00023136"/>
    </source>
</evidence>
<name>A0A6N9Q5H5_9BACL</name>
<dbReference type="GO" id="GO:0005886">
    <property type="term" value="C:plasma membrane"/>
    <property type="evidence" value="ECO:0007669"/>
    <property type="project" value="UniProtKB-SubCell"/>
</dbReference>
<feature type="transmembrane region" description="Helical" evidence="7">
    <location>
        <begin position="181"/>
        <end position="205"/>
    </location>
</feature>
<dbReference type="AlphaFoldDB" id="A0A6N9Q5H5"/>
<dbReference type="EMBL" id="SIJB01000029">
    <property type="protein sequence ID" value="NBI30115.1"/>
    <property type="molecule type" value="Genomic_DNA"/>
</dbReference>
<evidence type="ECO:0000256" key="2">
    <source>
        <dbReference type="ARBA" id="ARBA00007400"/>
    </source>
</evidence>
<protein>
    <submittedName>
        <fullName evidence="9">Acyltransferase</fullName>
    </submittedName>
</protein>
<dbReference type="OrthoDB" id="5808342at2"/>
<keyword evidence="4 7" id="KW-0812">Transmembrane</keyword>
<gene>
    <name evidence="9" type="ORF">ERL59_14280</name>
</gene>
<feature type="transmembrane region" description="Helical" evidence="7">
    <location>
        <begin position="303"/>
        <end position="321"/>
    </location>
</feature>
<evidence type="ECO:0000256" key="3">
    <source>
        <dbReference type="ARBA" id="ARBA00022475"/>
    </source>
</evidence>
<evidence type="ECO:0000259" key="8">
    <source>
        <dbReference type="Pfam" id="PF01757"/>
    </source>
</evidence>
<dbReference type="GO" id="GO:0016413">
    <property type="term" value="F:O-acetyltransferase activity"/>
    <property type="evidence" value="ECO:0007669"/>
    <property type="project" value="TreeGrafter"/>
</dbReference>
<dbReference type="PANTHER" id="PTHR40074:SF2">
    <property type="entry name" value="O-ACETYLTRANSFERASE WECH"/>
    <property type="match status" value="1"/>
</dbReference>
<feature type="transmembrane region" description="Helical" evidence="7">
    <location>
        <begin position="217"/>
        <end position="235"/>
    </location>
</feature>
<feature type="transmembrane region" description="Helical" evidence="7">
    <location>
        <begin position="247"/>
        <end position="266"/>
    </location>
</feature>
<dbReference type="RefSeq" id="WP_160646921.1">
    <property type="nucleotide sequence ID" value="NZ_SIJB01000029.1"/>
</dbReference>
<comment type="subcellular location">
    <subcellularLocation>
        <location evidence="1">Cell membrane</location>
        <topology evidence="1">Multi-pass membrane protein</topology>
    </subcellularLocation>
</comment>
<evidence type="ECO:0000256" key="5">
    <source>
        <dbReference type="ARBA" id="ARBA00022989"/>
    </source>
</evidence>
<sequence length="333" mass="39305">MKSYNAINVMRFAAALLVVSNHTYPFIDLSPTLNYFVVDILSRLTVPFFFMTSGYFLAVKLGERDSVLQKRGYVRKFALKILKLYVLWSLVYLPIQAVIWYVTDGDWLFWKEFVQKFIFAGGYYTLWYIPALIFASIFSYMLFSYFRPKTVLFITFLLFATGTMMQSYYDILPNKELLSGYYSLFLTTRNGLFFGSFFVCLGMYLKMRDNNKRFSTNLIMFVLSFLLLCGEVFNMMESDFSKGNGMWFMTIPTVYFLFSMFKDLQLKNRPIYKRLRPVSFIIYASHGFFILSLSALFDLNSLLFFILVFILSNVFAFALIWSGKKNHYIRQFY</sequence>